<dbReference type="EMBL" id="CM042021">
    <property type="protein sequence ID" value="KAI3818771.1"/>
    <property type="molecule type" value="Genomic_DNA"/>
</dbReference>
<sequence length="105" mass="11805">MFEDVSNILQVPDHQSSEWTPCLKFFLQDIPDIHLEKTAHIFADAVCPILLNSIIKGDPRVKEANITWVSPEIIAWIKNPLKDQKGEIAIDVVLEKEAVKKSGDA</sequence>
<evidence type="ECO:0000313" key="1">
    <source>
        <dbReference type="EMBL" id="KAI3818771.1"/>
    </source>
</evidence>
<reference evidence="2" key="1">
    <citation type="journal article" date="2022" name="Mol. Ecol. Resour.">
        <title>The genomes of chicory, endive, great burdock and yacon provide insights into Asteraceae palaeo-polyploidization history and plant inulin production.</title>
        <authorList>
            <person name="Fan W."/>
            <person name="Wang S."/>
            <person name="Wang H."/>
            <person name="Wang A."/>
            <person name="Jiang F."/>
            <person name="Liu H."/>
            <person name="Zhao H."/>
            <person name="Xu D."/>
            <person name="Zhang Y."/>
        </authorList>
    </citation>
    <scope>NUCLEOTIDE SEQUENCE [LARGE SCALE GENOMIC DNA]</scope>
    <source>
        <strain evidence="2">cv. Yunnan</strain>
    </source>
</reference>
<gene>
    <name evidence="1" type="ORF">L1987_12588</name>
</gene>
<comment type="caution">
    <text evidence="1">The sequence shown here is derived from an EMBL/GenBank/DDBJ whole genome shotgun (WGS) entry which is preliminary data.</text>
</comment>
<name>A0ACB9JGC4_9ASTR</name>
<accession>A0ACB9JGC4</accession>
<reference evidence="1 2" key="2">
    <citation type="journal article" date="2022" name="Mol. Ecol. Resour.">
        <title>The genomes of chicory, endive, great burdock and yacon provide insights into Asteraceae paleo-polyploidization history and plant inulin production.</title>
        <authorList>
            <person name="Fan W."/>
            <person name="Wang S."/>
            <person name="Wang H."/>
            <person name="Wang A."/>
            <person name="Jiang F."/>
            <person name="Liu H."/>
            <person name="Zhao H."/>
            <person name="Xu D."/>
            <person name="Zhang Y."/>
        </authorList>
    </citation>
    <scope>NUCLEOTIDE SEQUENCE [LARGE SCALE GENOMIC DNA]</scope>
    <source>
        <strain evidence="2">cv. Yunnan</strain>
        <tissue evidence="1">Leaves</tissue>
    </source>
</reference>
<proteinExistence type="predicted"/>
<organism evidence="1 2">
    <name type="scientific">Smallanthus sonchifolius</name>
    <dbReference type="NCBI Taxonomy" id="185202"/>
    <lineage>
        <taxon>Eukaryota</taxon>
        <taxon>Viridiplantae</taxon>
        <taxon>Streptophyta</taxon>
        <taxon>Embryophyta</taxon>
        <taxon>Tracheophyta</taxon>
        <taxon>Spermatophyta</taxon>
        <taxon>Magnoliopsida</taxon>
        <taxon>eudicotyledons</taxon>
        <taxon>Gunneridae</taxon>
        <taxon>Pentapetalae</taxon>
        <taxon>asterids</taxon>
        <taxon>campanulids</taxon>
        <taxon>Asterales</taxon>
        <taxon>Asteraceae</taxon>
        <taxon>Asteroideae</taxon>
        <taxon>Heliantheae alliance</taxon>
        <taxon>Millerieae</taxon>
        <taxon>Smallanthus</taxon>
    </lineage>
</organism>
<protein>
    <submittedName>
        <fullName evidence="1">Uncharacterized protein</fullName>
    </submittedName>
</protein>
<dbReference type="Proteomes" id="UP001056120">
    <property type="component" value="Linkage Group LG04"/>
</dbReference>
<evidence type="ECO:0000313" key="2">
    <source>
        <dbReference type="Proteomes" id="UP001056120"/>
    </source>
</evidence>
<keyword evidence="2" id="KW-1185">Reference proteome</keyword>